<dbReference type="Gene3D" id="3.90.1300.10">
    <property type="entry name" value="Amidase signature (AS) domain"/>
    <property type="match status" value="1"/>
</dbReference>
<organism evidence="4 5">
    <name type="scientific">Georgenia alba</name>
    <dbReference type="NCBI Taxonomy" id="2233858"/>
    <lineage>
        <taxon>Bacteria</taxon>
        <taxon>Bacillati</taxon>
        <taxon>Actinomycetota</taxon>
        <taxon>Actinomycetes</taxon>
        <taxon>Micrococcales</taxon>
        <taxon>Bogoriellaceae</taxon>
        <taxon>Georgenia</taxon>
    </lineage>
</organism>
<dbReference type="EMBL" id="JBHTCQ010000001">
    <property type="protein sequence ID" value="MFC7403472.1"/>
    <property type="molecule type" value="Genomic_DNA"/>
</dbReference>
<evidence type="ECO:0000256" key="2">
    <source>
        <dbReference type="SAM" id="MobiDB-lite"/>
    </source>
</evidence>
<dbReference type="InterPro" id="IPR020556">
    <property type="entry name" value="Amidase_CS"/>
</dbReference>
<dbReference type="InterPro" id="IPR000120">
    <property type="entry name" value="Amidase"/>
</dbReference>
<feature type="domain" description="Amidase" evidence="3">
    <location>
        <begin position="25"/>
        <end position="459"/>
    </location>
</feature>
<accession>A0ABW2Q3J7</accession>
<comment type="similarity">
    <text evidence="1">Belongs to the amidase family.</text>
</comment>
<protein>
    <submittedName>
        <fullName evidence="4">Amidase</fullName>
    </submittedName>
</protein>
<dbReference type="InterPro" id="IPR023631">
    <property type="entry name" value="Amidase_dom"/>
</dbReference>
<dbReference type="PANTHER" id="PTHR11895">
    <property type="entry name" value="TRANSAMIDASE"/>
    <property type="match status" value="1"/>
</dbReference>
<evidence type="ECO:0000256" key="1">
    <source>
        <dbReference type="ARBA" id="ARBA00009199"/>
    </source>
</evidence>
<feature type="region of interest" description="Disordered" evidence="2">
    <location>
        <begin position="138"/>
        <end position="160"/>
    </location>
</feature>
<dbReference type="Proteomes" id="UP001596455">
    <property type="component" value="Unassembled WGS sequence"/>
</dbReference>
<name>A0ABW2Q3J7_9MICO</name>
<gene>
    <name evidence="4" type="ORF">ACFQQL_00015</name>
</gene>
<dbReference type="InterPro" id="IPR036928">
    <property type="entry name" value="AS_sf"/>
</dbReference>
<dbReference type="SUPFAM" id="SSF75304">
    <property type="entry name" value="Amidase signature (AS) enzymes"/>
    <property type="match status" value="1"/>
</dbReference>
<reference evidence="5" key="1">
    <citation type="journal article" date="2019" name="Int. J. Syst. Evol. Microbiol.">
        <title>The Global Catalogue of Microorganisms (GCM) 10K type strain sequencing project: providing services to taxonomists for standard genome sequencing and annotation.</title>
        <authorList>
            <consortium name="The Broad Institute Genomics Platform"/>
            <consortium name="The Broad Institute Genome Sequencing Center for Infectious Disease"/>
            <person name="Wu L."/>
            <person name="Ma J."/>
        </authorList>
    </citation>
    <scope>NUCLEOTIDE SEQUENCE [LARGE SCALE GENOMIC DNA]</scope>
    <source>
        <strain evidence="5">JCM 1490</strain>
    </source>
</reference>
<proteinExistence type="inferred from homology"/>
<dbReference type="RefSeq" id="WP_382389964.1">
    <property type="nucleotide sequence ID" value="NZ_JBHTCQ010000001.1"/>
</dbReference>
<keyword evidence="5" id="KW-1185">Reference proteome</keyword>
<dbReference type="Pfam" id="PF01425">
    <property type="entry name" value="Amidase"/>
    <property type="match status" value="1"/>
</dbReference>
<dbReference type="PROSITE" id="PS00571">
    <property type="entry name" value="AMIDASES"/>
    <property type="match status" value="1"/>
</dbReference>
<evidence type="ECO:0000313" key="5">
    <source>
        <dbReference type="Proteomes" id="UP001596455"/>
    </source>
</evidence>
<evidence type="ECO:0000313" key="4">
    <source>
        <dbReference type="EMBL" id="MFC7403472.1"/>
    </source>
</evidence>
<evidence type="ECO:0000259" key="3">
    <source>
        <dbReference type="Pfam" id="PF01425"/>
    </source>
</evidence>
<sequence length="478" mass="49853">MSEIHDLSALDLAAVVRGGQVSPEEVAEHTIERAHRLGPDVGAFVHVAEDRARAQAAEASELLSGSRGAHAAALPAFLGVPVPIKDVTMVAGLPFRAGSAALDGFVAPVDDGVTSLLRGAGTLMVGKTNVPELALPPYTEPDIAPPARTPWDRSRTAGGSSGGAAAAVAAGIVPAAHGNDGGGSLRIPASACGLVGLKASRGRVSRGPYGVDGAGLAVDGVLTRTVRDSAAFLDVLAQPWPGDTYHLALPQDSFLAACDRDAGPLRIGVLTDPITVADAPVHREALVAVDRVARLLEDMGHHLEPVTVPFSDEDWLAFGPLWEVGALQAPIPPEAEERLVPLTRWLRDRGRRVSGAQYADAVAAVQRLTRQTALHWSGVDVVLSPTLAQPPVPIGSMRDDEDPEGDFEAQKAFTPWTSTWNIIGAPSISLPLHRAEVDGVELPFGVMLGGRTGAEQTLLSLAAALEAADPWPTFPPDR</sequence>
<dbReference type="PANTHER" id="PTHR11895:SF7">
    <property type="entry name" value="GLUTAMYL-TRNA(GLN) AMIDOTRANSFERASE SUBUNIT A, MITOCHONDRIAL"/>
    <property type="match status" value="1"/>
</dbReference>
<comment type="caution">
    <text evidence="4">The sequence shown here is derived from an EMBL/GenBank/DDBJ whole genome shotgun (WGS) entry which is preliminary data.</text>
</comment>